<name>A0A6M5Z7W4_9BACT</name>
<keyword evidence="2" id="KW-1185">Reference proteome</keyword>
<protein>
    <submittedName>
        <fullName evidence="1">Uncharacterized protein</fullName>
    </submittedName>
</protein>
<keyword evidence="1" id="KW-0614">Plasmid</keyword>
<dbReference type="KEGG" id="ftj:FTUN_8977"/>
<sequence>MVEELVLPERLRRLARAPEADEVEEEEEDSPDGYRAFSLVRGIRQHALMLEFRLRSGDSLAFGYPWLREVRFNRSNGLVLAFDPQIVTVRGRHLESLHAGVLMHRARWVWEADHASAELVPESAALVEGITVGPG</sequence>
<gene>
    <name evidence="1" type="ORF">FTUN_8977</name>
</gene>
<reference evidence="1 2" key="1">
    <citation type="submission" date="2020-05" db="EMBL/GenBank/DDBJ databases">
        <title>Frigoriglobus tundricola gen. nov., sp. nov., a psychrotolerant cellulolytic planctomycete of the family Gemmataceae with two divergent copies of 16S rRNA gene.</title>
        <authorList>
            <person name="Kulichevskaya I.S."/>
            <person name="Ivanova A.A."/>
            <person name="Naumoff D.G."/>
            <person name="Beletsky A.V."/>
            <person name="Rijpstra W.I.C."/>
            <person name="Sinninghe Damste J.S."/>
            <person name="Mardanov A.V."/>
            <person name="Ravin N.V."/>
            <person name="Dedysh S.N."/>
        </authorList>
    </citation>
    <scope>NUCLEOTIDE SEQUENCE [LARGE SCALE GENOMIC DNA]</scope>
    <source>
        <strain evidence="1 2">PL17</strain>
        <plasmid evidence="2">ppl17-1</plasmid>
    </source>
</reference>
<dbReference type="Proteomes" id="UP000503447">
    <property type="component" value="Plasmid pPL17-1"/>
</dbReference>
<geneLocation type="plasmid" evidence="2">
    <name>ppl17-1</name>
</geneLocation>
<evidence type="ECO:0000313" key="1">
    <source>
        <dbReference type="EMBL" id="QJX01333.1"/>
    </source>
</evidence>
<dbReference type="AlphaFoldDB" id="A0A6M5Z7W4"/>
<dbReference type="EMBL" id="CP053453">
    <property type="protein sequence ID" value="QJX01333.1"/>
    <property type="molecule type" value="Genomic_DNA"/>
</dbReference>
<accession>A0A6M5Z7W4</accession>
<proteinExistence type="predicted"/>
<evidence type="ECO:0000313" key="2">
    <source>
        <dbReference type="Proteomes" id="UP000503447"/>
    </source>
</evidence>
<organism evidence="1 2">
    <name type="scientific">Frigoriglobus tundricola</name>
    <dbReference type="NCBI Taxonomy" id="2774151"/>
    <lineage>
        <taxon>Bacteria</taxon>
        <taxon>Pseudomonadati</taxon>
        <taxon>Planctomycetota</taxon>
        <taxon>Planctomycetia</taxon>
        <taxon>Gemmatales</taxon>
        <taxon>Gemmataceae</taxon>
        <taxon>Frigoriglobus</taxon>
    </lineage>
</organism>
<dbReference type="RefSeq" id="WP_171476297.1">
    <property type="nucleotide sequence ID" value="NZ_CP053453.1"/>
</dbReference>